<dbReference type="AlphaFoldDB" id="K0RBR5"/>
<feature type="region of interest" description="Disordered" evidence="1">
    <location>
        <begin position="1"/>
        <end position="118"/>
    </location>
</feature>
<name>K0RBR5_THAOC</name>
<protein>
    <submittedName>
        <fullName evidence="2">Uncharacterized protein</fullName>
    </submittedName>
</protein>
<accession>K0RBR5</accession>
<dbReference type="EMBL" id="AGNL01042165">
    <property type="protein sequence ID" value="EJK51138.1"/>
    <property type="molecule type" value="Genomic_DNA"/>
</dbReference>
<comment type="caution">
    <text evidence="2">The sequence shown here is derived from an EMBL/GenBank/DDBJ whole genome shotgun (WGS) entry which is preliminary data.</text>
</comment>
<evidence type="ECO:0000313" key="2">
    <source>
        <dbReference type="EMBL" id="EJK51138.1"/>
    </source>
</evidence>
<organism evidence="2 3">
    <name type="scientific">Thalassiosira oceanica</name>
    <name type="common">Marine diatom</name>
    <dbReference type="NCBI Taxonomy" id="159749"/>
    <lineage>
        <taxon>Eukaryota</taxon>
        <taxon>Sar</taxon>
        <taxon>Stramenopiles</taxon>
        <taxon>Ochrophyta</taxon>
        <taxon>Bacillariophyta</taxon>
        <taxon>Coscinodiscophyceae</taxon>
        <taxon>Thalassiosirophycidae</taxon>
        <taxon>Thalassiosirales</taxon>
        <taxon>Thalassiosiraceae</taxon>
        <taxon>Thalassiosira</taxon>
    </lineage>
</organism>
<keyword evidence="3" id="KW-1185">Reference proteome</keyword>
<evidence type="ECO:0000256" key="1">
    <source>
        <dbReference type="SAM" id="MobiDB-lite"/>
    </source>
</evidence>
<evidence type="ECO:0000313" key="3">
    <source>
        <dbReference type="Proteomes" id="UP000266841"/>
    </source>
</evidence>
<reference evidence="2 3" key="1">
    <citation type="journal article" date="2012" name="Genome Biol.">
        <title>Genome and low-iron response of an oceanic diatom adapted to chronic iron limitation.</title>
        <authorList>
            <person name="Lommer M."/>
            <person name="Specht M."/>
            <person name="Roy A.S."/>
            <person name="Kraemer L."/>
            <person name="Andreson R."/>
            <person name="Gutowska M.A."/>
            <person name="Wolf J."/>
            <person name="Bergner S.V."/>
            <person name="Schilhabel M.B."/>
            <person name="Klostermeier U.C."/>
            <person name="Beiko R.G."/>
            <person name="Rosenstiel P."/>
            <person name="Hippler M."/>
            <person name="Laroche J."/>
        </authorList>
    </citation>
    <scope>NUCLEOTIDE SEQUENCE [LARGE SCALE GENOMIC DNA]</scope>
    <source>
        <strain evidence="2 3">CCMP1005</strain>
    </source>
</reference>
<proteinExistence type="predicted"/>
<feature type="compositionally biased region" description="Basic and acidic residues" evidence="1">
    <location>
        <begin position="109"/>
        <end position="118"/>
    </location>
</feature>
<feature type="compositionally biased region" description="Basic and acidic residues" evidence="1">
    <location>
        <begin position="1"/>
        <end position="16"/>
    </location>
</feature>
<sequence>MRRTEGEAERKLEPKTSYEVADGPRQPGRAARDRRPVALHSFPPSKGAGRPEISEFDSAELLPRHLRAHDHTPTYPRTLPSRPAASAVERESRVVRPAGGKEAPWHSPASKERGGGEI</sequence>
<dbReference type="Proteomes" id="UP000266841">
    <property type="component" value="Unassembled WGS sequence"/>
</dbReference>
<gene>
    <name evidence="2" type="ORF">THAOC_29724</name>
</gene>